<evidence type="ECO:0000256" key="3">
    <source>
        <dbReference type="ARBA" id="ARBA00022449"/>
    </source>
</evidence>
<evidence type="ECO:0000256" key="2">
    <source>
        <dbReference type="ARBA" id="ARBA00022448"/>
    </source>
</evidence>
<keyword evidence="6 11" id="KW-1133">Transmembrane helix</keyword>
<organism evidence="12 13">
    <name type="scientific">Catellatospora coxensis</name>
    <dbReference type="NCBI Taxonomy" id="310354"/>
    <lineage>
        <taxon>Bacteria</taxon>
        <taxon>Bacillati</taxon>
        <taxon>Actinomycetota</taxon>
        <taxon>Actinomycetes</taxon>
        <taxon>Micromonosporales</taxon>
        <taxon>Micromonosporaceae</taxon>
        <taxon>Catellatospora</taxon>
    </lineage>
</organism>
<dbReference type="AlphaFoldDB" id="A0A8J3L149"/>
<keyword evidence="4" id="KW-1003">Cell membrane</keyword>
<sequence>MHASGVHATVAGVLLAFTVPVLPRRGGAGRTDPGLAQRFEHQLRPLSGGVAVPVFALMSAGVAIGGAAGLADALSTPVSVGIVGGLVLGRLIGVLAATFLVARFTSAQLDDGLTWADVAGLAMLTGMGFTVSLLISDLASGPAAGSDATIAVLVGSAAAAVPAAVVLRLRDRAYRRIAQAERQDTDGDGIPDFSTGAGIVFGVRGVSR</sequence>
<dbReference type="InterPro" id="IPR023171">
    <property type="entry name" value="Na/H_antiporter_dom_sf"/>
</dbReference>
<feature type="transmembrane region" description="Helical" evidence="11">
    <location>
        <begin position="43"/>
        <end position="68"/>
    </location>
</feature>
<accession>A0A8J3L149</accession>
<evidence type="ECO:0000256" key="10">
    <source>
        <dbReference type="ARBA" id="ARBA00023201"/>
    </source>
</evidence>
<keyword evidence="7" id="KW-0915">Sodium</keyword>
<gene>
    <name evidence="12" type="ORF">Cco03nite_33960</name>
</gene>
<dbReference type="GO" id="GO:0005886">
    <property type="term" value="C:plasma membrane"/>
    <property type="evidence" value="ECO:0007669"/>
    <property type="project" value="UniProtKB-SubCell"/>
</dbReference>
<name>A0A8J3L149_9ACTN</name>
<keyword evidence="2" id="KW-0813">Transport</keyword>
<keyword evidence="9 11" id="KW-0472">Membrane</keyword>
<evidence type="ECO:0000313" key="12">
    <source>
        <dbReference type="EMBL" id="GIG06696.1"/>
    </source>
</evidence>
<reference evidence="12 13" key="1">
    <citation type="submission" date="2021-01" db="EMBL/GenBank/DDBJ databases">
        <title>Whole genome shotgun sequence of Catellatospora coxensis NBRC 107359.</title>
        <authorList>
            <person name="Komaki H."/>
            <person name="Tamura T."/>
        </authorList>
    </citation>
    <scope>NUCLEOTIDE SEQUENCE [LARGE SCALE GENOMIC DNA]</scope>
    <source>
        <strain evidence="12 13">NBRC 107359</strain>
    </source>
</reference>
<keyword evidence="10" id="KW-0739">Sodium transport</keyword>
<evidence type="ECO:0000256" key="9">
    <source>
        <dbReference type="ARBA" id="ARBA00023136"/>
    </source>
</evidence>
<feature type="transmembrane region" description="Helical" evidence="11">
    <location>
        <begin position="148"/>
        <end position="167"/>
    </location>
</feature>
<dbReference type="Pfam" id="PF06965">
    <property type="entry name" value="Na_H_antiport_1"/>
    <property type="match status" value="1"/>
</dbReference>
<dbReference type="EMBL" id="BONI01000026">
    <property type="protein sequence ID" value="GIG06696.1"/>
    <property type="molecule type" value="Genomic_DNA"/>
</dbReference>
<keyword evidence="13" id="KW-1185">Reference proteome</keyword>
<dbReference type="PANTHER" id="PTHR30341:SF0">
    <property type="entry name" value="NA(+)_H(+) ANTIPORTER NHAA"/>
    <property type="match status" value="1"/>
</dbReference>
<proteinExistence type="predicted"/>
<evidence type="ECO:0000256" key="8">
    <source>
        <dbReference type="ARBA" id="ARBA00023065"/>
    </source>
</evidence>
<dbReference type="Proteomes" id="UP000630887">
    <property type="component" value="Unassembled WGS sequence"/>
</dbReference>
<feature type="transmembrane region" description="Helical" evidence="11">
    <location>
        <begin position="80"/>
        <end position="102"/>
    </location>
</feature>
<keyword evidence="5 11" id="KW-0812">Transmembrane</keyword>
<protein>
    <submittedName>
        <fullName evidence="12">Uncharacterized protein</fullName>
    </submittedName>
</protein>
<dbReference type="GO" id="GO:0006885">
    <property type="term" value="P:regulation of pH"/>
    <property type="evidence" value="ECO:0007669"/>
    <property type="project" value="InterPro"/>
</dbReference>
<feature type="transmembrane region" description="Helical" evidence="11">
    <location>
        <begin position="114"/>
        <end position="136"/>
    </location>
</feature>
<keyword evidence="8" id="KW-0406">Ion transport</keyword>
<dbReference type="PANTHER" id="PTHR30341">
    <property type="entry name" value="SODIUM ION/PROTON ANTIPORTER NHAA-RELATED"/>
    <property type="match status" value="1"/>
</dbReference>
<evidence type="ECO:0000256" key="1">
    <source>
        <dbReference type="ARBA" id="ARBA00004429"/>
    </source>
</evidence>
<comment type="caution">
    <text evidence="12">The sequence shown here is derived from an EMBL/GenBank/DDBJ whole genome shotgun (WGS) entry which is preliminary data.</text>
</comment>
<dbReference type="Gene3D" id="1.20.1530.10">
    <property type="entry name" value="Na+/H+ antiporter like domain"/>
    <property type="match status" value="1"/>
</dbReference>
<evidence type="ECO:0000256" key="6">
    <source>
        <dbReference type="ARBA" id="ARBA00022989"/>
    </source>
</evidence>
<evidence type="ECO:0000256" key="7">
    <source>
        <dbReference type="ARBA" id="ARBA00023053"/>
    </source>
</evidence>
<evidence type="ECO:0000256" key="4">
    <source>
        <dbReference type="ARBA" id="ARBA00022475"/>
    </source>
</evidence>
<evidence type="ECO:0000256" key="5">
    <source>
        <dbReference type="ARBA" id="ARBA00022692"/>
    </source>
</evidence>
<evidence type="ECO:0000256" key="11">
    <source>
        <dbReference type="SAM" id="Phobius"/>
    </source>
</evidence>
<dbReference type="InterPro" id="IPR004670">
    <property type="entry name" value="NhaA"/>
</dbReference>
<evidence type="ECO:0000313" key="13">
    <source>
        <dbReference type="Proteomes" id="UP000630887"/>
    </source>
</evidence>
<feature type="transmembrane region" description="Helical" evidence="11">
    <location>
        <begin position="6"/>
        <end position="22"/>
    </location>
</feature>
<comment type="subcellular location">
    <subcellularLocation>
        <location evidence="1">Cell inner membrane</location>
        <topology evidence="1">Multi-pass membrane protein</topology>
    </subcellularLocation>
</comment>
<keyword evidence="3" id="KW-0050">Antiport</keyword>
<dbReference type="GO" id="GO:0015385">
    <property type="term" value="F:sodium:proton antiporter activity"/>
    <property type="evidence" value="ECO:0007669"/>
    <property type="project" value="TreeGrafter"/>
</dbReference>